<dbReference type="Proteomes" id="UP000305202">
    <property type="component" value="Unassembled WGS sequence"/>
</dbReference>
<keyword evidence="7" id="KW-1185">Reference proteome</keyword>
<dbReference type="InterPro" id="IPR036390">
    <property type="entry name" value="WH_DNA-bd_sf"/>
</dbReference>
<gene>
    <name evidence="6" type="ORF">FCN80_09535</name>
</gene>
<keyword evidence="4" id="KW-0804">Transcription</keyword>
<dbReference type="Gene3D" id="3.40.190.10">
    <property type="entry name" value="Periplasmic binding protein-like II"/>
    <property type="match status" value="2"/>
</dbReference>
<dbReference type="InterPro" id="IPR000847">
    <property type="entry name" value="LysR_HTH_N"/>
</dbReference>
<sequence>MDYRQLRAFVVLAEELHFGKTAARLNIAQPALSLQIKALEQELKMTLFHRDRRNVALTFEGAQLVEEARATVNQYENFRENARALQMGHKGQLTLGYVGSSIFDPAFARLVSGYHKQKPDIDLIIEEHNVHEQFALLLSNQLDIALVRSPMPRYEQLEYLDMATRPLIAVLPQGHPLSSRQRIPLSLLADMPFLVQRDPPGVGLGWSAINACRRAGFTPQKIQFTRDVSAAIGLVSMGMGVTLVPETQRSMMLSHVRYCYLDDPQATTTLTLSWQRHAANKAMGEFMCFARELSRQL</sequence>
<organism evidence="6 7">
    <name type="scientific">Martelella alba</name>
    <dbReference type="NCBI Taxonomy" id="2590451"/>
    <lineage>
        <taxon>Bacteria</taxon>
        <taxon>Pseudomonadati</taxon>
        <taxon>Pseudomonadota</taxon>
        <taxon>Alphaproteobacteria</taxon>
        <taxon>Hyphomicrobiales</taxon>
        <taxon>Aurantimonadaceae</taxon>
        <taxon>Martelella</taxon>
    </lineage>
</organism>
<dbReference type="PRINTS" id="PR00039">
    <property type="entry name" value="HTHLYSR"/>
</dbReference>
<dbReference type="InterPro" id="IPR005119">
    <property type="entry name" value="LysR_subst-bd"/>
</dbReference>
<protein>
    <submittedName>
        <fullName evidence="6">LysR family transcriptional regulator</fullName>
    </submittedName>
</protein>
<evidence type="ECO:0000313" key="7">
    <source>
        <dbReference type="Proteomes" id="UP000305202"/>
    </source>
</evidence>
<accession>A0ABY2SLS3</accession>
<keyword evidence="2" id="KW-0805">Transcription regulation</keyword>
<dbReference type="PROSITE" id="PS50931">
    <property type="entry name" value="HTH_LYSR"/>
    <property type="match status" value="1"/>
</dbReference>
<dbReference type="PANTHER" id="PTHR30346">
    <property type="entry name" value="TRANSCRIPTIONAL DUAL REGULATOR HCAR-RELATED"/>
    <property type="match status" value="1"/>
</dbReference>
<name>A0ABY2SLS3_9HYPH</name>
<reference evidence="6 7" key="1">
    <citation type="submission" date="2019-04" db="EMBL/GenBank/DDBJ databases">
        <authorList>
            <person name="Li M."/>
            <person name="Gao C."/>
        </authorList>
    </citation>
    <scope>NUCLEOTIDE SEQUENCE [LARGE SCALE GENOMIC DNA]</scope>
    <source>
        <strain evidence="6 7">BGMRC 2031</strain>
    </source>
</reference>
<comment type="caution">
    <text evidence="6">The sequence shown here is derived from an EMBL/GenBank/DDBJ whole genome shotgun (WGS) entry which is preliminary data.</text>
</comment>
<dbReference type="CDD" id="cd08414">
    <property type="entry name" value="PBP2_LTTR_aromatics_like"/>
    <property type="match status" value="1"/>
</dbReference>
<evidence type="ECO:0000313" key="6">
    <source>
        <dbReference type="EMBL" id="TKI06495.1"/>
    </source>
</evidence>
<evidence type="ECO:0000259" key="5">
    <source>
        <dbReference type="PROSITE" id="PS50931"/>
    </source>
</evidence>
<dbReference type="InterPro" id="IPR036388">
    <property type="entry name" value="WH-like_DNA-bd_sf"/>
</dbReference>
<dbReference type="SUPFAM" id="SSF46785">
    <property type="entry name" value="Winged helix' DNA-binding domain"/>
    <property type="match status" value="1"/>
</dbReference>
<evidence type="ECO:0000256" key="4">
    <source>
        <dbReference type="ARBA" id="ARBA00023163"/>
    </source>
</evidence>
<dbReference type="Pfam" id="PF03466">
    <property type="entry name" value="LysR_substrate"/>
    <property type="match status" value="1"/>
</dbReference>
<dbReference type="Gene3D" id="1.10.10.10">
    <property type="entry name" value="Winged helix-like DNA-binding domain superfamily/Winged helix DNA-binding domain"/>
    <property type="match status" value="1"/>
</dbReference>
<keyword evidence="3" id="KW-0238">DNA-binding</keyword>
<dbReference type="EMBL" id="SZPQ01000011">
    <property type="protein sequence ID" value="TKI06495.1"/>
    <property type="molecule type" value="Genomic_DNA"/>
</dbReference>
<evidence type="ECO:0000256" key="2">
    <source>
        <dbReference type="ARBA" id="ARBA00023015"/>
    </source>
</evidence>
<dbReference type="SUPFAM" id="SSF53850">
    <property type="entry name" value="Periplasmic binding protein-like II"/>
    <property type="match status" value="1"/>
</dbReference>
<dbReference type="RefSeq" id="WP_136989934.1">
    <property type="nucleotide sequence ID" value="NZ_SZPQ01000011.1"/>
</dbReference>
<dbReference type="PANTHER" id="PTHR30346:SF30">
    <property type="entry name" value="SMALL NEUTRAL PROTEASE REGULATORY PROTEIN"/>
    <property type="match status" value="1"/>
</dbReference>
<evidence type="ECO:0000256" key="1">
    <source>
        <dbReference type="ARBA" id="ARBA00009437"/>
    </source>
</evidence>
<dbReference type="Pfam" id="PF00126">
    <property type="entry name" value="HTH_1"/>
    <property type="match status" value="1"/>
</dbReference>
<evidence type="ECO:0000256" key="3">
    <source>
        <dbReference type="ARBA" id="ARBA00023125"/>
    </source>
</evidence>
<comment type="similarity">
    <text evidence="1">Belongs to the LysR transcriptional regulatory family.</text>
</comment>
<feature type="domain" description="HTH lysR-type" evidence="5">
    <location>
        <begin position="1"/>
        <end position="58"/>
    </location>
</feature>
<proteinExistence type="inferred from homology"/>